<feature type="domain" description="SCP" evidence="1">
    <location>
        <begin position="92"/>
        <end position="208"/>
    </location>
</feature>
<evidence type="ECO:0000259" key="1">
    <source>
        <dbReference type="Pfam" id="PF00188"/>
    </source>
</evidence>
<evidence type="ECO:0000313" key="3">
    <source>
        <dbReference type="Proteomes" id="UP000230000"/>
    </source>
</evidence>
<dbReference type="InterPro" id="IPR014044">
    <property type="entry name" value="CAP_dom"/>
</dbReference>
<comment type="caution">
    <text evidence="2">The sequence shown here is derived from an EMBL/GenBank/DDBJ whole genome shotgun (WGS) entry which is preliminary data.</text>
</comment>
<dbReference type="AlphaFoldDB" id="A0A2M9CRM4"/>
<dbReference type="InterPro" id="IPR035940">
    <property type="entry name" value="CAP_sf"/>
</dbReference>
<dbReference type="Gene3D" id="3.40.33.10">
    <property type="entry name" value="CAP"/>
    <property type="match status" value="1"/>
</dbReference>
<dbReference type="EMBL" id="PGFG01000001">
    <property type="protein sequence ID" value="PJJ74582.1"/>
    <property type="molecule type" value="Genomic_DNA"/>
</dbReference>
<name>A0A2M9CRM4_9BACT</name>
<keyword evidence="3" id="KW-1185">Reference proteome</keyword>
<dbReference type="Pfam" id="PF00188">
    <property type="entry name" value="CAP"/>
    <property type="match status" value="1"/>
</dbReference>
<dbReference type="SUPFAM" id="SSF55797">
    <property type="entry name" value="PR-1-like"/>
    <property type="match status" value="1"/>
</dbReference>
<protein>
    <submittedName>
        <fullName evidence="2">Cysteine-rich secretory protein family protein</fullName>
    </submittedName>
</protein>
<proteinExistence type="predicted"/>
<gene>
    <name evidence="2" type="ORF">BXY57_0142</name>
</gene>
<reference evidence="2 3" key="1">
    <citation type="submission" date="2017-11" db="EMBL/GenBank/DDBJ databases">
        <title>Genomic Encyclopedia of Archaeal and Bacterial Type Strains, Phase II (KMG-II): From Individual Species to Whole Genera.</title>
        <authorList>
            <person name="Goeker M."/>
        </authorList>
    </citation>
    <scope>NUCLEOTIDE SEQUENCE [LARGE SCALE GENOMIC DNA]</scope>
    <source>
        <strain evidence="2 3">DSM 27268</strain>
    </source>
</reference>
<dbReference type="RefSeq" id="WP_157853700.1">
    <property type="nucleotide sequence ID" value="NZ_PGFG01000001.1"/>
</dbReference>
<dbReference type="Proteomes" id="UP000230000">
    <property type="component" value="Unassembled WGS sequence"/>
</dbReference>
<organism evidence="2 3">
    <name type="scientific">Thermoflavifilum aggregans</name>
    <dbReference type="NCBI Taxonomy" id="454188"/>
    <lineage>
        <taxon>Bacteria</taxon>
        <taxon>Pseudomonadati</taxon>
        <taxon>Bacteroidota</taxon>
        <taxon>Chitinophagia</taxon>
        <taxon>Chitinophagales</taxon>
        <taxon>Chitinophagaceae</taxon>
        <taxon>Thermoflavifilum</taxon>
    </lineage>
</organism>
<sequence>MQVFSIRKFVEALSLFFVLIFSPVWTRPAQNPYSSVILAKDISRDEAMEQALLDLVNQLRADPSRFYRQVVEPYLRQEGAIHVTAKYVNSLRKEILHCPSLPPFRSDDRLRHTAFLLASDIVNHQQGRLSHTMSNGMDFAARFRQAGIGCGAENLYTGLNRTPEEVLADWLIDEGVPDFGHRHNLLNPQYRSTGIVVLRNKAGQIWVVEDFGCEP</sequence>
<dbReference type="PANTHER" id="PTHR31157">
    <property type="entry name" value="SCP DOMAIN-CONTAINING PROTEIN"/>
    <property type="match status" value="1"/>
</dbReference>
<accession>A0A2M9CRM4</accession>
<dbReference type="PANTHER" id="PTHR31157:SF1">
    <property type="entry name" value="SCP DOMAIN-CONTAINING PROTEIN"/>
    <property type="match status" value="1"/>
</dbReference>
<dbReference type="CDD" id="cd05379">
    <property type="entry name" value="CAP_bacterial"/>
    <property type="match status" value="1"/>
</dbReference>
<dbReference type="OrthoDB" id="7550377at2"/>
<evidence type="ECO:0000313" key="2">
    <source>
        <dbReference type="EMBL" id="PJJ74582.1"/>
    </source>
</evidence>